<keyword evidence="2" id="KW-1185">Reference proteome</keyword>
<evidence type="ECO:0000313" key="1">
    <source>
        <dbReference type="EMBL" id="KAH8104728.1"/>
    </source>
</evidence>
<proteinExistence type="predicted"/>
<dbReference type="EMBL" id="JAEVFJ010000005">
    <property type="protein sequence ID" value="KAH8104728.1"/>
    <property type="molecule type" value="Genomic_DNA"/>
</dbReference>
<accession>A0A8K0UVV0</accession>
<protein>
    <submittedName>
        <fullName evidence="1">Uncharacterized protein</fullName>
    </submittedName>
</protein>
<evidence type="ECO:0000313" key="2">
    <source>
        <dbReference type="Proteomes" id="UP000813824"/>
    </source>
</evidence>
<gene>
    <name evidence="1" type="ORF">BXZ70DRAFT_611993</name>
</gene>
<reference evidence="1" key="1">
    <citation type="journal article" date="2021" name="New Phytol.">
        <title>Evolutionary innovations through gain and loss of genes in the ectomycorrhizal Boletales.</title>
        <authorList>
            <person name="Wu G."/>
            <person name="Miyauchi S."/>
            <person name="Morin E."/>
            <person name="Kuo A."/>
            <person name="Drula E."/>
            <person name="Varga T."/>
            <person name="Kohler A."/>
            <person name="Feng B."/>
            <person name="Cao Y."/>
            <person name="Lipzen A."/>
            <person name="Daum C."/>
            <person name="Hundley H."/>
            <person name="Pangilinan J."/>
            <person name="Johnson J."/>
            <person name="Barry K."/>
            <person name="LaButti K."/>
            <person name="Ng V."/>
            <person name="Ahrendt S."/>
            <person name="Min B."/>
            <person name="Choi I.G."/>
            <person name="Park H."/>
            <person name="Plett J.M."/>
            <person name="Magnuson J."/>
            <person name="Spatafora J.W."/>
            <person name="Nagy L.G."/>
            <person name="Henrissat B."/>
            <person name="Grigoriev I.V."/>
            <person name="Yang Z.L."/>
            <person name="Xu J."/>
            <person name="Martin F.M."/>
        </authorList>
    </citation>
    <scope>NUCLEOTIDE SEQUENCE</scope>
    <source>
        <strain evidence="1">KKN 215</strain>
    </source>
</reference>
<organism evidence="1 2">
    <name type="scientific">Cristinia sonorae</name>
    <dbReference type="NCBI Taxonomy" id="1940300"/>
    <lineage>
        <taxon>Eukaryota</taxon>
        <taxon>Fungi</taxon>
        <taxon>Dikarya</taxon>
        <taxon>Basidiomycota</taxon>
        <taxon>Agaricomycotina</taxon>
        <taxon>Agaricomycetes</taxon>
        <taxon>Agaricomycetidae</taxon>
        <taxon>Agaricales</taxon>
        <taxon>Pleurotineae</taxon>
        <taxon>Stephanosporaceae</taxon>
        <taxon>Cristinia</taxon>
    </lineage>
</organism>
<dbReference type="Proteomes" id="UP000813824">
    <property type="component" value="Unassembled WGS sequence"/>
</dbReference>
<name>A0A8K0UVV0_9AGAR</name>
<dbReference type="AlphaFoldDB" id="A0A8K0UVV0"/>
<sequence>MQHADCFYSFLDATLRQMQQLPYYRKIPLHRLQIFATDIALVSVGVRAGYLFDTFALSGQARKPSYILADTIRRLRQYDPAYKEVVILQDDIRDQFFFVNVPLFLKHCREGLSLEHVYQAQDNNHAPTFVLLDDEPRLLHTIPPDLHRIIQELSSTISSNTVSPYLKELLTIPEDSLQDIIPLAAAILEYPVGYVPLNPEQIIFLPWEVLDVYRCVLRVTDGQERMRELFTSRLGEAKVDGKIEVLHHQETHERVAL</sequence>
<comment type="caution">
    <text evidence="1">The sequence shown here is derived from an EMBL/GenBank/DDBJ whole genome shotgun (WGS) entry which is preliminary data.</text>
</comment>
<dbReference type="OrthoDB" id="3267419at2759"/>